<dbReference type="PANTHER" id="PTHR32246:SF173">
    <property type="entry name" value="C2 DOMAIN-CONTAINING PROTEIN"/>
    <property type="match status" value="1"/>
</dbReference>
<protein>
    <recommendedName>
        <fullName evidence="1">C2 domain-containing protein</fullName>
    </recommendedName>
</protein>
<dbReference type="GO" id="GO:0006952">
    <property type="term" value="P:defense response"/>
    <property type="evidence" value="ECO:0007669"/>
    <property type="project" value="InterPro"/>
</dbReference>
<accession>I3RZI1</accession>
<dbReference type="PANTHER" id="PTHR32246">
    <property type="entry name" value="INGRESSION PROTEIN FIC1"/>
    <property type="match status" value="1"/>
</dbReference>
<reference evidence="2" key="1">
    <citation type="submission" date="2012-05" db="EMBL/GenBank/DDBJ databases">
        <authorList>
            <person name="Krishnakumar V."/>
            <person name="Cheung F."/>
            <person name="Xiao Y."/>
            <person name="Chan A."/>
            <person name="Moskal W.A."/>
            <person name="Town C.D."/>
        </authorList>
    </citation>
    <scope>NUCLEOTIDE SEQUENCE</scope>
</reference>
<dbReference type="Gene3D" id="2.60.40.150">
    <property type="entry name" value="C2 domain"/>
    <property type="match status" value="1"/>
</dbReference>
<feature type="domain" description="C2" evidence="1">
    <location>
        <begin position="1"/>
        <end position="112"/>
    </location>
</feature>
<name>I3RZI1_MEDTR</name>
<dbReference type="EMBL" id="BT133628">
    <property type="protein sequence ID" value="AFK33423.1"/>
    <property type="molecule type" value="mRNA"/>
</dbReference>
<dbReference type="InterPro" id="IPR044750">
    <property type="entry name" value="C2_SRC2/BAP"/>
</dbReference>
<evidence type="ECO:0000313" key="2">
    <source>
        <dbReference type="EMBL" id="AFK33423.1"/>
    </source>
</evidence>
<dbReference type="Pfam" id="PF00168">
    <property type="entry name" value="C2"/>
    <property type="match status" value="1"/>
</dbReference>
<dbReference type="InterPro" id="IPR000008">
    <property type="entry name" value="C2_dom"/>
</dbReference>
<sequence length="233" mass="26309">MEYKTLELNLSSAKDLNNVNLFYKMDVYAVVSIFGDPLHKQKTKTPLDREAGTNPTWNFSVKFTFNELLARQNRLTLKITLRCLRNLVDKNIGSVKIPLRELVHDHTGDGELFQHVSYQVRKPSGKPKGSFNFSYKFNPPMKEHATGYPSPAVGSTSAPHTVANLSPQPQYPAGYVYPPPPPYHQPPQMGLRLPAANGIWLPATKRLWLPATKQLRLSSTKRLRGTRLNSIFV</sequence>
<dbReference type="CDD" id="cd04051">
    <property type="entry name" value="C2_SRC2_like"/>
    <property type="match status" value="1"/>
</dbReference>
<dbReference type="AlphaFoldDB" id="I3RZI1"/>
<dbReference type="PROSITE" id="PS50004">
    <property type="entry name" value="C2"/>
    <property type="match status" value="1"/>
</dbReference>
<dbReference type="SMART" id="SM00239">
    <property type="entry name" value="C2"/>
    <property type="match status" value="1"/>
</dbReference>
<dbReference type="ExpressionAtlas" id="I3RZI1">
    <property type="expression patterns" value="differential"/>
</dbReference>
<evidence type="ECO:0000259" key="1">
    <source>
        <dbReference type="PROSITE" id="PS50004"/>
    </source>
</evidence>
<organism evidence="2">
    <name type="scientific">Medicago truncatula</name>
    <name type="common">Barrel medic</name>
    <name type="synonym">Medicago tribuloides</name>
    <dbReference type="NCBI Taxonomy" id="3880"/>
    <lineage>
        <taxon>Eukaryota</taxon>
        <taxon>Viridiplantae</taxon>
        <taxon>Streptophyta</taxon>
        <taxon>Embryophyta</taxon>
        <taxon>Tracheophyta</taxon>
        <taxon>Spermatophyta</taxon>
        <taxon>Magnoliopsida</taxon>
        <taxon>eudicotyledons</taxon>
        <taxon>Gunneridae</taxon>
        <taxon>Pentapetalae</taxon>
        <taxon>rosids</taxon>
        <taxon>fabids</taxon>
        <taxon>Fabales</taxon>
        <taxon>Fabaceae</taxon>
        <taxon>Papilionoideae</taxon>
        <taxon>50 kb inversion clade</taxon>
        <taxon>NPAAA clade</taxon>
        <taxon>Hologalegina</taxon>
        <taxon>IRL clade</taxon>
        <taxon>Trifolieae</taxon>
        <taxon>Medicago</taxon>
    </lineage>
</organism>
<proteinExistence type="evidence at transcript level"/>
<dbReference type="SUPFAM" id="SSF49562">
    <property type="entry name" value="C2 domain (Calcium/lipid-binding domain, CaLB)"/>
    <property type="match status" value="1"/>
</dbReference>
<dbReference type="InterPro" id="IPR035892">
    <property type="entry name" value="C2_domain_sf"/>
</dbReference>